<gene>
    <name evidence="2" type="ORF">GCM10007888_39060</name>
    <name evidence="1" type="ORF">MOX02_45220</name>
</gene>
<reference evidence="2" key="1">
    <citation type="journal article" date="2014" name="Int. J. Syst. Evol. Microbiol.">
        <title>Complete genome of a new Firmicutes species belonging to the dominant human colonic microbiota ('Ruminococcus bicirculans') reveals two chromosomes and a selective capacity to utilize plant glucans.</title>
        <authorList>
            <consortium name="NISC Comparative Sequencing Program"/>
            <person name="Wegmann U."/>
            <person name="Louis P."/>
            <person name="Goesmann A."/>
            <person name="Henrissat B."/>
            <person name="Duncan S.H."/>
            <person name="Flint H.J."/>
        </authorList>
    </citation>
    <scope>NUCLEOTIDE SEQUENCE</scope>
    <source>
        <strain evidence="2">NBRC 107715</strain>
    </source>
</reference>
<dbReference type="OrthoDB" id="9983964at2"/>
<dbReference type="Proteomes" id="UP001156856">
    <property type="component" value="Unassembled WGS sequence"/>
</dbReference>
<protein>
    <submittedName>
        <fullName evidence="1">Uncharacterized protein</fullName>
    </submittedName>
</protein>
<evidence type="ECO:0000313" key="3">
    <source>
        <dbReference type="Proteomes" id="UP000321960"/>
    </source>
</evidence>
<name>A0A512J937_9HYPH</name>
<sequence length="61" mass="7415">MHNPFRRPTQDELRRRALKAARDRLNHLQRRGEISEQAVQVVEDELRRIELRAFLGRLYPH</sequence>
<proteinExistence type="predicted"/>
<accession>A0A512J937</accession>
<reference evidence="4" key="2">
    <citation type="journal article" date="2019" name="Int. J. Syst. Evol. Microbiol.">
        <title>The Global Catalogue of Microorganisms (GCM) 10K type strain sequencing project: providing services to taxonomists for standard genome sequencing and annotation.</title>
        <authorList>
            <consortium name="The Broad Institute Genomics Platform"/>
            <consortium name="The Broad Institute Genome Sequencing Center for Infectious Disease"/>
            <person name="Wu L."/>
            <person name="Ma J."/>
        </authorList>
    </citation>
    <scope>NUCLEOTIDE SEQUENCE [LARGE SCALE GENOMIC DNA]</scope>
    <source>
        <strain evidence="4">NBRC 107715</strain>
    </source>
</reference>
<dbReference type="EMBL" id="BJZU01000104">
    <property type="protein sequence ID" value="GEP06484.1"/>
    <property type="molecule type" value="Genomic_DNA"/>
</dbReference>
<comment type="caution">
    <text evidence="1">The sequence shown here is derived from an EMBL/GenBank/DDBJ whole genome shotgun (WGS) entry which is preliminary data.</text>
</comment>
<evidence type="ECO:0000313" key="4">
    <source>
        <dbReference type="Proteomes" id="UP001156856"/>
    </source>
</evidence>
<dbReference type="Proteomes" id="UP000321960">
    <property type="component" value="Unassembled WGS sequence"/>
</dbReference>
<evidence type="ECO:0000313" key="2">
    <source>
        <dbReference type="EMBL" id="GLS65524.1"/>
    </source>
</evidence>
<dbReference type="EMBL" id="BSPK01000072">
    <property type="protein sequence ID" value="GLS65524.1"/>
    <property type="molecule type" value="Genomic_DNA"/>
</dbReference>
<evidence type="ECO:0000313" key="1">
    <source>
        <dbReference type="EMBL" id="GEP06484.1"/>
    </source>
</evidence>
<keyword evidence="4" id="KW-1185">Reference proteome</keyword>
<organism evidence="1 3">
    <name type="scientific">Methylobacterium oxalidis</name>
    <dbReference type="NCBI Taxonomy" id="944322"/>
    <lineage>
        <taxon>Bacteria</taxon>
        <taxon>Pseudomonadati</taxon>
        <taxon>Pseudomonadota</taxon>
        <taxon>Alphaproteobacteria</taxon>
        <taxon>Hyphomicrobiales</taxon>
        <taxon>Methylobacteriaceae</taxon>
        <taxon>Methylobacterium</taxon>
    </lineage>
</organism>
<reference evidence="1 3" key="3">
    <citation type="submission" date="2019-07" db="EMBL/GenBank/DDBJ databases">
        <title>Whole genome shotgun sequence of Methylobacterium oxalidis NBRC 107715.</title>
        <authorList>
            <person name="Hosoyama A."/>
            <person name="Uohara A."/>
            <person name="Ohji S."/>
            <person name="Ichikawa N."/>
        </authorList>
    </citation>
    <scope>NUCLEOTIDE SEQUENCE [LARGE SCALE GENOMIC DNA]</scope>
    <source>
        <strain evidence="1 3">NBRC 107715</strain>
    </source>
</reference>
<dbReference type="AlphaFoldDB" id="A0A512J937"/>
<reference evidence="2" key="4">
    <citation type="submission" date="2023-01" db="EMBL/GenBank/DDBJ databases">
        <title>Draft genome sequence of Methylobacterium oxalidis strain NBRC 107715.</title>
        <authorList>
            <person name="Sun Q."/>
            <person name="Mori K."/>
        </authorList>
    </citation>
    <scope>NUCLEOTIDE SEQUENCE</scope>
    <source>
        <strain evidence="2">NBRC 107715</strain>
    </source>
</reference>